<dbReference type="EMBL" id="BSYR01000030">
    <property type="protein sequence ID" value="GMI96997.1"/>
    <property type="molecule type" value="Genomic_DNA"/>
</dbReference>
<reference evidence="2" key="1">
    <citation type="submission" date="2023-05" db="EMBL/GenBank/DDBJ databases">
        <title>Genome and transcriptome analyses reveal genes involved in the formation of fine ridges on petal epidermal cells in Hibiscus trionum.</title>
        <authorList>
            <person name="Koshimizu S."/>
            <person name="Masuda S."/>
            <person name="Ishii T."/>
            <person name="Shirasu K."/>
            <person name="Hoshino A."/>
            <person name="Arita M."/>
        </authorList>
    </citation>
    <scope>NUCLEOTIDE SEQUENCE</scope>
    <source>
        <strain evidence="2">Hamamatsu line</strain>
    </source>
</reference>
<keyword evidence="3" id="KW-1185">Reference proteome</keyword>
<name>A0A9W7IKZ5_HIBTR</name>
<evidence type="ECO:0000259" key="1">
    <source>
        <dbReference type="Pfam" id="PF00078"/>
    </source>
</evidence>
<gene>
    <name evidence="2" type="ORF">HRI_003369000</name>
</gene>
<dbReference type="Proteomes" id="UP001165190">
    <property type="component" value="Unassembled WGS sequence"/>
</dbReference>
<feature type="domain" description="Reverse transcriptase" evidence="1">
    <location>
        <begin position="28"/>
        <end position="97"/>
    </location>
</feature>
<protein>
    <recommendedName>
        <fullName evidence="1">Reverse transcriptase domain-containing protein</fullName>
    </recommendedName>
</protein>
<organism evidence="2 3">
    <name type="scientific">Hibiscus trionum</name>
    <name type="common">Flower of an hour</name>
    <dbReference type="NCBI Taxonomy" id="183268"/>
    <lineage>
        <taxon>Eukaryota</taxon>
        <taxon>Viridiplantae</taxon>
        <taxon>Streptophyta</taxon>
        <taxon>Embryophyta</taxon>
        <taxon>Tracheophyta</taxon>
        <taxon>Spermatophyta</taxon>
        <taxon>Magnoliopsida</taxon>
        <taxon>eudicotyledons</taxon>
        <taxon>Gunneridae</taxon>
        <taxon>Pentapetalae</taxon>
        <taxon>rosids</taxon>
        <taxon>malvids</taxon>
        <taxon>Malvales</taxon>
        <taxon>Malvaceae</taxon>
        <taxon>Malvoideae</taxon>
        <taxon>Hibiscus</taxon>
    </lineage>
</organism>
<dbReference type="InterPro" id="IPR043128">
    <property type="entry name" value="Rev_trsase/Diguanyl_cyclase"/>
</dbReference>
<dbReference type="SUPFAM" id="SSF56672">
    <property type="entry name" value="DNA/RNA polymerases"/>
    <property type="match status" value="1"/>
</dbReference>
<evidence type="ECO:0000313" key="3">
    <source>
        <dbReference type="Proteomes" id="UP001165190"/>
    </source>
</evidence>
<dbReference type="PANTHER" id="PTHR24559:SF436">
    <property type="entry name" value="RNA-DIRECTED DNA POLYMERASE HOMOLOG"/>
    <property type="match status" value="1"/>
</dbReference>
<dbReference type="Gene3D" id="3.30.70.270">
    <property type="match status" value="1"/>
</dbReference>
<dbReference type="PANTHER" id="PTHR24559">
    <property type="entry name" value="TRANSPOSON TY3-I GAG-POL POLYPROTEIN"/>
    <property type="match status" value="1"/>
</dbReference>
<dbReference type="FunFam" id="3.30.70.270:FF:000003">
    <property type="entry name" value="Transposon Ty3-G Gag-Pol polyprotein"/>
    <property type="match status" value="1"/>
</dbReference>
<comment type="caution">
    <text evidence="2">The sequence shown here is derived from an EMBL/GenBank/DDBJ whole genome shotgun (WGS) entry which is preliminary data.</text>
</comment>
<dbReference type="AlphaFoldDB" id="A0A9W7IKZ5"/>
<dbReference type="CDD" id="cd01647">
    <property type="entry name" value="RT_LTR"/>
    <property type="match status" value="1"/>
</dbReference>
<proteinExistence type="predicted"/>
<dbReference type="InterPro" id="IPR043502">
    <property type="entry name" value="DNA/RNA_pol_sf"/>
</dbReference>
<dbReference type="Pfam" id="PF00078">
    <property type="entry name" value="RVT_1"/>
    <property type="match status" value="1"/>
</dbReference>
<dbReference type="OrthoDB" id="415724at2759"/>
<accession>A0A9W7IKZ5</accession>
<sequence>MSQKQLVLQGMGRLNFFYAIWPNQCTCHFCTLMNQVFHDVLDKFVVIYLDDIMVYSSTLEDHEKHLQLVLQRLRDNQLFVKREKCEFAQTQIQFLGHLVGQGYVRMDGEKVKAI</sequence>
<dbReference type="InterPro" id="IPR053134">
    <property type="entry name" value="RNA-dir_DNA_polymerase"/>
</dbReference>
<evidence type="ECO:0000313" key="2">
    <source>
        <dbReference type="EMBL" id="GMI96997.1"/>
    </source>
</evidence>
<dbReference type="InterPro" id="IPR000477">
    <property type="entry name" value="RT_dom"/>
</dbReference>